<proteinExistence type="predicted"/>
<evidence type="ECO:0000313" key="6">
    <source>
        <dbReference type="Proteomes" id="UP000285324"/>
    </source>
</evidence>
<dbReference type="Gene3D" id="1.10.10.10">
    <property type="entry name" value="Winged helix-like DNA-binding domain superfamily/Winged helix DNA-binding domain"/>
    <property type="match status" value="1"/>
</dbReference>
<accession>A0A424WK92</accession>
<keyword evidence="3" id="KW-0804">Transcription</keyword>
<sequence>MTSVSTPFRTAASALANDIRADIITGSLPPGARLRIKDLCERYDSGAIPLREALSRLATSGFVVAEDQRGFRVADVSAEELLDITETRIHIECEALRRAIARGSLDWEERLAGAHYRLSRLPLHTADGSGLSAEWEQAHSAFHSALISGSDSKSLIAIAELLRDQTARYRYLSVQLNAGAKNAASPKKGKERNVADEHRKLLDAALARDADTAAELLAQHLRQTTQLVLAQIPSH</sequence>
<dbReference type="GO" id="GO:0003677">
    <property type="term" value="F:DNA binding"/>
    <property type="evidence" value="ECO:0007669"/>
    <property type="project" value="UniProtKB-KW"/>
</dbReference>
<feature type="domain" description="HTH gntR-type" evidence="4">
    <location>
        <begin position="9"/>
        <end position="76"/>
    </location>
</feature>
<dbReference type="InterPro" id="IPR011711">
    <property type="entry name" value="GntR_C"/>
</dbReference>
<evidence type="ECO:0000256" key="2">
    <source>
        <dbReference type="ARBA" id="ARBA00023125"/>
    </source>
</evidence>
<dbReference type="EMBL" id="QVXO01000001">
    <property type="protein sequence ID" value="RPJ93704.1"/>
    <property type="molecule type" value="Genomic_DNA"/>
</dbReference>
<dbReference type="PANTHER" id="PTHR43537:SF20">
    <property type="entry name" value="HTH-TYPE TRANSCRIPTIONAL REPRESSOR GLAR"/>
    <property type="match status" value="1"/>
</dbReference>
<dbReference type="Pfam" id="PF07729">
    <property type="entry name" value="FCD"/>
    <property type="match status" value="1"/>
</dbReference>
<gene>
    <name evidence="5" type="ORF">DY367_00335</name>
</gene>
<comment type="caution">
    <text evidence="5">The sequence shown here is derived from an EMBL/GenBank/DDBJ whole genome shotgun (WGS) entry which is preliminary data.</text>
</comment>
<dbReference type="PANTHER" id="PTHR43537">
    <property type="entry name" value="TRANSCRIPTIONAL REGULATOR, GNTR FAMILY"/>
    <property type="match status" value="1"/>
</dbReference>
<name>A0A424WK92_ALCXX</name>
<dbReference type="Pfam" id="PF00392">
    <property type="entry name" value="GntR"/>
    <property type="match status" value="1"/>
</dbReference>
<dbReference type="AlphaFoldDB" id="A0A424WK92"/>
<evidence type="ECO:0000256" key="3">
    <source>
        <dbReference type="ARBA" id="ARBA00023163"/>
    </source>
</evidence>
<keyword evidence="2" id="KW-0238">DNA-binding</keyword>
<dbReference type="Proteomes" id="UP000285324">
    <property type="component" value="Unassembled WGS sequence"/>
</dbReference>
<dbReference type="GO" id="GO:0003700">
    <property type="term" value="F:DNA-binding transcription factor activity"/>
    <property type="evidence" value="ECO:0007669"/>
    <property type="project" value="InterPro"/>
</dbReference>
<evidence type="ECO:0000259" key="4">
    <source>
        <dbReference type="PROSITE" id="PS50949"/>
    </source>
</evidence>
<keyword evidence="1" id="KW-0805">Transcription regulation</keyword>
<dbReference type="SMART" id="SM00895">
    <property type="entry name" value="FCD"/>
    <property type="match status" value="1"/>
</dbReference>
<dbReference type="SUPFAM" id="SSF48008">
    <property type="entry name" value="GntR ligand-binding domain-like"/>
    <property type="match status" value="1"/>
</dbReference>
<reference evidence="5 6" key="1">
    <citation type="submission" date="2018-08" db="EMBL/GenBank/DDBJ databases">
        <title>Achromobacter xylosoxidans Genome sequencing and assembly.</title>
        <authorList>
            <person name="Wang R."/>
            <person name="Rensing C."/>
            <person name="Li Y."/>
        </authorList>
    </citation>
    <scope>NUCLEOTIDE SEQUENCE [LARGE SCALE GENOMIC DNA]</scope>
    <source>
        <strain evidence="5 6">GD003A</strain>
    </source>
</reference>
<evidence type="ECO:0000313" key="5">
    <source>
        <dbReference type="EMBL" id="RPJ93704.1"/>
    </source>
</evidence>
<evidence type="ECO:0000256" key="1">
    <source>
        <dbReference type="ARBA" id="ARBA00023015"/>
    </source>
</evidence>
<dbReference type="InterPro" id="IPR036390">
    <property type="entry name" value="WH_DNA-bd_sf"/>
</dbReference>
<dbReference type="SMART" id="SM00345">
    <property type="entry name" value="HTH_GNTR"/>
    <property type="match status" value="1"/>
</dbReference>
<dbReference type="InterPro" id="IPR008920">
    <property type="entry name" value="TF_FadR/GntR_C"/>
</dbReference>
<dbReference type="InterPro" id="IPR036388">
    <property type="entry name" value="WH-like_DNA-bd_sf"/>
</dbReference>
<dbReference type="SUPFAM" id="SSF46785">
    <property type="entry name" value="Winged helix' DNA-binding domain"/>
    <property type="match status" value="1"/>
</dbReference>
<protein>
    <submittedName>
        <fullName evidence="5">FCD domain-containing protein</fullName>
    </submittedName>
</protein>
<organism evidence="5 6">
    <name type="scientific">Alcaligenes xylosoxydans xylosoxydans</name>
    <name type="common">Achromobacter xylosoxidans</name>
    <dbReference type="NCBI Taxonomy" id="85698"/>
    <lineage>
        <taxon>Bacteria</taxon>
        <taxon>Pseudomonadati</taxon>
        <taxon>Pseudomonadota</taxon>
        <taxon>Betaproteobacteria</taxon>
        <taxon>Burkholderiales</taxon>
        <taxon>Alcaligenaceae</taxon>
        <taxon>Achromobacter</taxon>
    </lineage>
</organism>
<dbReference type="Gene3D" id="1.20.120.530">
    <property type="entry name" value="GntR ligand-binding domain-like"/>
    <property type="match status" value="1"/>
</dbReference>
<dbReference type="InterPro" id="IPR000524">
    <property type="entry name" value="Tscrpt_reg_HTH_GntR"/>
</dbReference>
<dbReference type="RefSeq" id="WP_118931322.1">
    <property type="nucleotide sequence ID" value="NZ_CP061008.1"/>
</dbReference>
<dbReference type="OrthoDB" id="9799812at2"/>
<dbReference type="PROSITE" id="PS50949">
    <property type="entry name" value="HTH_GNTR"/>
    <property type="match status" value="1"/>
</dbReference>